<reference evidence="3 4" key="1">
    <citation type="submission" date="2019-06" db="EMBL/GenBank/DDBJ databases">
        <title>Sequencing the genomes of 1000 actinobacteria strains.</title>
        <authorList>
            <person name="Klenk H.-P."/>
        </authorList>
    </citation>
    <scope>NUCLEOTIDE SEQUENCE [LARGE SCALE GENOMIC DNA]</scope>
    <source>
        <strain evidence="3 4">DSM 41649</strain>
    </source>
</reference>
<feature type="compositionally biased region" description="Basic and acidic residues" evidence="1">
    <location>
        <begin position="51"/>
        <end position="63"/>
    </location>
</feature>
<dbReference type="RefSeq" id="WP_145792736.1">
    <property type="nucleotide sequence ID" value="NZ_BAAABR010000077.1"/>
</dbReference>
<dbReference type="InterPro" id="IPR053779">
    <property type="entry name" value="GlpR"/>
</dbReference>
<evidence type="ECO:0000256" key="2">
    <source>
        <dbReference type="SAM" id="Phobius"/>
    </source>
</evidence>
<feature type="compositionally biased region" description="Low complexity" evidence="1">
    <location>
        <begin position="70"/>
        <end position="111"/>
    </location>
</feature>
<dbReference type="AlphaFoldDB" id="A0A561EU48"/>
<gene>
    <name evidence="3" type="ORF">FB465_4249</name>
</gene>
<evidence type="ECO:0000313" key="4">
    <source>
        <dbReference type="Proteomes" id="UP000318416"/>
    </source>
</evidence>
<dbReference type="OrthoDB" id="3218604at2"/>
<feature type="compositionally biased region" description="Basic and acidic residues" evidence="1">
    <location>
        <begin position="121"/>
        <end position="161"/>
    </location>
</feature>
<comment type="caution">
    <text evidence="3">The sequence shown here is derived from an EMBL/GenBank/DDBJ whole genome shotgun (WGS) entry which is preliminary data.</text>
</comment>
<feature type="region of interest" description="Disordered" evidence="1">
    <location>
        <begin position="232"/>
        <end position="283"/>
    </location>
</feature>
<feature type="region of interest" description="Disordered" evidence="1">
    <location>
        <begin position="359"/>
        <end position="405"/>
    </location>
</feature>
<feature type="transmembrane region" description="Helical" evidence="2">
    <location>
        <begin position="173"/>
        <end position="198"/>
    </location>
</feature>
<feature type="region of interest" description="Disordered" evidence="1">
    <location>
        <begin position="51"/>
        <end position="161"/>
    </location>
</feature>
<keyword evidence="4" id="KW-1185">Reference proteome</keyword>
<protein>
    <submittedName>
        <fullName evidence="3">Uncharacterized protein</fullName>
    </submittedName>
</protein>
<dbReference type="NCBIfam" id="NF045516">
    <property type="entry name" value="GlpR"/>
    <property type="match status" value="1"/>
</dbReference>
<dbReference type="EMBL" id="VIVR01000001">
    <property type="protein sequence ID" value="TWE19144.1"/>
    <property type="molecule type" value="Genomic_DNA"/>
</dbReference>
<keyword evidence="2" id="KW-1133">Transmembrane helix</keyword>
<sequence>MSSSGLIYAVIVGAWAAYLVPMWLRRQDELNEARPTERFSTAIRLLAGRSAMERRASRALGDDTRDDDSTSTSASAPDASPTSVSTPPSTSMSTSAEEPPAPGEAAAESAPDPAPAAPVAAEREPVRHEPVRHEPVRRDAAQREAAKREAAQRDEPRRSAERRARLLARRRRMVTTLFMAFAVGAVVAAVAGVAFLWVPALPAALLTLYIGHLRRLERQRYEVKLDRVRAAQAAERLRDRERARSREHPREHPREHSREQEERPEQGRRRTPHDAAHPADAGRPHLRLAADPAEHADGGEQGAQPETRASALVEATDHEEWVDGMRERSAAGPDSWEPVPVPLPTYVTAPVAPRVSRGLDLGARGTWDSGRPAESRNTPLFDQYADAAPPPPEDDYVTRPRAANE</sequence>
<evidence type="ECO:0000256" key="1">
    <source>
        <dbReference type="SAM" id="MobiDB-lite"/>
    </source>
</evidence>
<name>A0A561EU48_9ACTN</name>
<keyword evidence="2" id="KW-0812">Transmembrane</keyword>
<accession>A0A561EU48</accession>
<proteinExistence type="predicted"/>
<feature type="compositionally biased region" description="Basic and acidic residues" evidence="1">
    <location>
        <begin position="396"/>
        <end position="405"/>
    </location>
</feature>
<evidence type="ECO:0000313" key="3">
    <source>
        <dbReference type="EMBL" id="TWE19144.1"/>
    </source>
</evidence>
<feature type="transmembrane region" description="Helical" evidence="2">
    <location>
        <begin position="6"/>
        <end position="24"/>
    </location>
</feature>
<organism evidence="3 4">
    <name type="scientific">Kitasatospora atroaurantiaca</name>
    <dbReference type="NCBI Taxonomy" id="285545"/>
    <lineage>
        <taxon>Bacteria</taxon>
        <taxon>Bacillati</taxon>
        <taxon>Actinomycetota</taxon>
        <taxon>Actinomycetes</taxon>
        <taxon>Kitasatosporales</taxon>
        <taxon>Streptomycetaceae</taxon>
        <taxon>Kitasatospora</taxon>
    </lineage>
</organism>
<keyword evidence="2" id="KW-0472">Membrane</keyword>
<dbReference type="Proteomes" id="UP000318416">
    <property type="component" value="Unassembled WGS sequence"/>
</dbReference>